<dbReference type="EMBL" id="PDUD01000068">
    <property type="protein sequence ID" value="PHN00944.1"/>
    <property type="molecule type" value="Genomic_DNA"/>
</dbReference>
<evidence type="ECO:0000313" key="2">
    <source>
        <dbReference type="EMBL" id="PHN00944.1"/>
    </source>
</evidence>
<feature type="domain" description="GIY-YIG" evidence="1">
    <location>
        <begin position="1"/>
        <end position="80"/>
    </location>
</feature>
<dbReference type="Proteomes" id="UP000223913">
    <property type="component" value="Unassembled WGS sequence"/>
</dbReference>
<dbReference type="PROSITE" id="PS50164">
    <property type="entry name" value="GIY_YIG"/>
    <property type="match status" value="1"/>
</dbReference>
<gene>
    <name evidence="2" type="ORF">CRP01_39575</name>
</gene>
<dbReference type="InterPro" id="IPR035901">
    <property type="entry name" value="GIY-YIG_endonuc_sf"/>
</dbReference>
<dbReference type="Gene3D" id="3.40.1440.10">
    <property type="entry name" value="GIY-YIG endonuclease"/>
    <property type="match status" value="1"/>
</dbReference>
<dbReference type="SUPFAM" id="SSF82771">
    <property type="entry name" value="GIY-YIG endonuclease"/>
    <property type="match status" value="1"/>
</dbReference>
<sequence>MFYFYILHSNELDRFYIGHCHNPEDRLKRHLSNHNGFTAKAKDWEIVYTEAFEAKTEAYARERQVKKWKSKVAILELINKV</sequence>
<organism evidence="2 3">
    <name type="scientific">Flavilitoribacter nigricans (strain ATCC 23147 / DSM 23189 / NBRC 102662 / NCIMB 1420 / SS-2)</name>
    <name type="common">Lewinella nigricans</name>
    <dbReference type="NCBI Taxonomy" id="1122177"/>
    <lineage>
        <taxon>Bacteria</taxon>
        <taxon>Pseudomonadati</taxon>
        <taxon>Bacteroidota</taxon>
        <taxon>Saprospiria</taxon>
        <taxon>Saprospirales</taxon>
        <taxon>Lewinellaceae</taxon>
        <taxon>Flavilitoribacter</taxon>
    </lineage>
</organism>
<dbReference type="OrthoDB" id="1203060at2"/>
<dbReference type="AlphaFoldDB" id="A0A2D0MXF7"/>
<reference evidence="2 3" key="1">
    <citation type="submission" date="2017-10" db="EMBL/GenBank/DDBJ databases">
        <title>The draft genome sequence of Lewinella nigricans NBRC 102662.</title>
        <authorList>
            <person name="Wang K."/>
        </authorList>
    </citation>
    <scope>NUCLEOTIDE SEQUENCE [LARGE SCALE GENOMIC DNA]</scope>
    <source>
        <strain evidence="2 3">NBRC 102662</strain>
    </source>
</reference>
<comment type="caution">
    <text evidence="2">The sequence shown here is derived from an EMBL/GenBank/DDBJ whole genome shotgun (WGS) entry which is preliminary data.</text>
</comment>
<name>A0A2D0MXF7_FLAN2</name>
<proteinExistence type="predicted"/>
<dbReference type="InterPro" id="IPR000305">
    <property type="entry name" value="GIY-YIG_endonuc"/>
</dbReference>
<dbReference type="Pfam" id="PF01541">
    <property type="entry name" value="GIY-YIG"/>
    <property type="match status" value="1"/>
</dbReference>
<protein>
    <submittedName>
        <fullName evidence="2">Excinuclease ABC subunit C</fullName>
    </submittedName>
</protein>
<evidence type="ECO:0000259" key="1">
    <source>
        <dbReference type="PROSITE" id="PS50164"/>
    </source>
</evidence>
<dbReference type="CDD" id="cd10449">
    <property type="entry name" value="GIY-YIG_SLX1_like"/>
    <property type="match status" value="1"/>
</dbReference>
<keyword evidence="3" id="KW-1185">Reference proteome</keyword>
<evidence type="ECO:0000313" key="3">
    <source>
        <dbReference type="Proteomes" id="UP000223913"/>
    </source>
</evidence>
<accession>A0A2D0MXF7</accession>
<dbReference type="RefSeq" id="WP_099155638.1">
    <property type="nucleotide sequence ID" value="NZ_PDUD01000068.1"/>
</dbReference>